<name>A0A8H6T9S9_9AGAR</name>
<feature type="compositionally biased region" description="Low complexity" evidence="1">
    <location>
        <begin position="115"/>
        <end position="127"/>
    </location>
</feature>
<evidence type="ECO:0000313" key="3">
    <source>
        <dbReference type="EMBL" id="KAF7312567.1"/>
    </source>
</evidence>
<feature type="region of interest" description="Disordered" evidence="1">
    <location>
        <begin position="52"/>
        <end position="141"/>
    </location>
</feature>
<dbReference type="AlphaFoldDB" id="A0A8H6T9S9"/>
<dbReference type="RefSeq" id="XP_037224675.1">
    <property type="nucleotide sequence ID" value="XM_037359580.1"/>
</dbReference>
<comment type="caution">
    <text evidence="3">The sequence shown here is derived from an EMBL/GenBank/DDBJ whole genome shotgun (WGS) entry which is preliminary data.</text>
</comment>
<keyword evidence="2" id="KW-1133">Transmembrane helix</keyword>
<feature type="transmembrane region" description="Helical" evidence="2">
    <location>
        <begin position="159"/>
        <end position="184"/>
    </location>
</feature>
<feature type="region of interest" description="Disordered" evidence="1">
    <location>
        <begin position="287"/>
        <end position="317"/>
    </location>
</feature>
<organism evidence="3 4">
    <name type="scientific">Mycena indigotica</name>
    <dbReference type="NCBI Taxonomy" id="2126181"/>
    <lineage>
        <taxon>Eukaryota</taxon>
        <taxon>Fungi</taxon>
        <taxon>Dikarya</taxon>
        <taxon>Basidiomycota</taxon>
        <taxon>Agaricomycotina</taxon>
        <taxon>Agaricomycetes</taxon>
        <taxon>Agaricomycetidae</taxon>
        <taxon>Agaricales</taxon>
        <taxon>Marasmiineae</taxon>
        <taxon>Mycenaceae</taxon>
        <taxon>Mycena</taxon>
    </lineage>
</organism>
<keyword evidence="4" id="KW-1185">Reference proteome</keyword>
<evidence type="ECO:0000256" key="2">
    <source>
        <dbReference type="SAM" id="Phobius"/>
    </source>
</evidence>
<evidence type="ECO:0000313" key="4">
    <source>
        <dbReference type="Proteomes" id="UP000636479"/>
    </source>
</evidence>
<gene>
    <name evidence="3" type="ORF">MIND_00270700</name>
</gene>
<dbReference type="OrthoDB" id="3054362at2759"/>
<accession>A0A8H6T9S9</accession>
<proteinExistence type="predicted"/>
<evidence type="ECO:0000256" key="1">
    <source>
        <dbReference type="SAM" id="MobiDB-lite"/>
    </source>
</evidence>
<dbReference type="EMBL" id="JACAZF010000002">
    <property type="protein sequence ID" value="KAF7312567.1"/>
    <property type="molecule type" value="Genomic_DNA"/>
</dbReference>
<dbReference type="GeneID" id="59342096"/>
<keyword evidence="2" id="KW-0812">Transmembrane</keyword>
<protein>
    <submittedName>
        <fullName evidence="3">Uncharacterized protein</fullName>
    </submittedName>
</protein>
<dbReference type="Proteomes" id="UP000636479">
    <property type="component" value="Unassembled WGS sequence"/>
</dbReference>
<feature type="region of interest" description="Disordered" evidence="1">
    <location>
        <begin position="191"/>
        <end position="212"/>
    </location>
</feature>
<keyword evidence="2" id="KW-0472">Membrane</keyword>
<reference evidence="3" key="1">
    <citation type="submission" date="2020-05" db="EMBL/GenBank/DDBJ databases">
        <title>Mycena genomes resolve the evolution of fungal bioluminescence.</title>
        <authorList>
            <person name="Tsai I.J."/>
        </authorList>
    </citation>
    <scope>NUCLEOTIDE SEQUENCE</scope>
    <source>
        <strain evidence="3">171206Taipei</strain>
    </source>
</reference>
<feature type="compositionally biased region" description="Low complexity" evidence="1">
    <location>
        <begin position="289"/>
        <end position="307"/>
    </location>
</feature>
<sequence length="317" mass="34929">MSFSFETRSPVETARLAAKHCDFKTSLPSVPSPAPFVPEMLATIRHTPKRIRRLSHAGVDHFRRRKPSGEEPEDFAAPPEFTIPDYKESTTRTPVEEVSPLDEGSMPKSKRSRKSSVASSVSSEASSTLPRRRRSSVTSVAESFSSNKEKVTFVMKAKAFPLTISGFFSSFVCLIAAFIGLSLVGPAPNYQAPPPRPKPARVAAANQSGDDRRPSLFKRLLQKCRGSFKHITSSKAVEAPVQPASSPAKRQAPAVFTAWRRHIKLPACQWRRHMTLVSKFLSTRKLRKQQQQPASEQQPEAAHPAPAIVCSGCGRQS</sequence>